<dbReference type="AlphaFoldDB" id="A0A9P5NB45"/>
<reference evidence="2" key="1">
    <citation type="submission" date="2020-11" db="EMBL/GenBank/DDBJ databases">
        <authorList>
            <consortium name="DOE Joint Genome Institute"/>
            <person name="Ahrendt S."/>
            <person name="Riley R."/>
            <person name="Andreopoulos W."/>
            <person name="LaButti K."/>
            <person name="Pangilinan J."/>
            <person name="Ruiz-duenas F.J."/>
            <person name="Barrasa J.M."/>
            <person name="Sanchez-Garcia M."/>
            <person name="Camarero S."/>
            <person name="Miyauchi S."/>
            <person name="Serrano A."/>
            <person name="Linde D."/>
            <person name="Babiker R."/>
            <person name="Drula E."/>
            <person name="Ayuso-Fernandez I."/>
            <person name="Pacheco R."/>
            <person name="Padilla G."/>
            <person name="Ferreira P."/>
            <person name="Barriuso J."/>
            <person name="Kellner H."/>
            <person name="Castanera R."/>
            <person name="Alfaro M."/>
            <person name="Ramirez L."/>
            <person name="Pisabarro A.G."/>
            <person name="Kuo A."/>
            <person name="Tritt A."/>
            <person name="Lipzen A."/>
            <person name="He G."/>
            <person name="Yan M."/>
            <person name="Ng V."/>
            <person name="Cullen D."/>
            <person name="Martin F."/>
            <person name="Rosso M.-N."/>
            <person name="Henrissat B."/>
            <person name="Hibbett D."/>
            <person name="Martinez A.T."/>
            <person name="Grigoriev I.V."/>
        </authorList>
    </citation>
    <scope>NUCLEOTIDE SEQUENCE</scope>
    <source>
        <strain evidence="2">AH 44721</strain>
    </source>
</reference>
<dbReference type="EMBL" id="JADNYJ010000121">
    <property type="protein sequence ID" value="KAF8882621.1"/>
    <property type="molecule type" value="Genomic_DNA"/>
</dbReference>
<feature type="compositionally biased region" description="Polar residues" evidence="1">
    <location>
        <begin position="41"/>
        <end position="59"/>
    </location>
</feature>
<gene>
    <name evidence="3" type="ORF">CPB84DRAFT_1851176</name>
    <name evidence="2" type="ORF">CPB84DRAFT_1854118</name>
</gene>
<dbReference type="OrthoDB" id="2672490at2759"/>
<protein>
    <submittedName>
        <fullName evidence="2">Uncharacterized protein</fullName>
    </submittedName>
</protein>
<sequence>MKLALKTLGQVIAIRRGRAESRQIANHGSPDGSSASGPAELQSTTSLVNSQNQTISDTTASTRVREGAAFSMNLLQPIWCIGYIEYLGCIYPAIDFLPFTDYKRAVQNPTTKLAVLEYHLNTTTTTLVSIEVLRARILRQLGNVLEILERMQPLKIPWNAQVTQDLIQCSKDIEHYLFEFSALVHVRNEVKDFKAIVQKFVGSSTEFSTVPVGVVKVIDPTGREYLIPLHFCHSYKVFISLSATLRLHLIIYKQFDKALLALFQGEAKRMKLLRYFIQRGMIDLHFDKGGQDSHRELKHNSWDFIYSGQTIRMRFTLQGCLSPSRRFKCPKCRSCVLVDLSADCSYCEVHFWIYLAHNFYPYNLQRSAGEGNPLFKRMDDDFTR</sequence>
<evidence type="ECO:0000256" key="1">
    <source>
        <dbReference type="SAM" id="MobiDB-lite"/>
    </source>
</evidence>
<keyword evidence="4" id="KW-1185">Reference proteome</keyword>
<evidence type="ECO:0000313" key="2">
    <source>
        <dbReference type="EMBL" id="KAF8873210.1"/>
    </source>
</evidence>
<dbReference type="EMBL" id="JADNYJ010000244">
    <property type="protein sequence ID" value="KAF8873210.1"/>
    <property type="molecule type" value="Genomic_DNA"/>
</dbReference>
<evidence type="ECO:0000313" key="4">
    <source>
        <dbReference type="Proteomes" id="UP000724874"/>
    </source>
</evidence>
<proteinExistence type="predicted"/>
<feature type="compositionally biased region" description="Low complexity" evidence="1">
    <location>
        <begin position="28"/>
        <end position="39"/>
    </location>
</feature>
<name>A0A9P5NB45_GYMJU</name>
<dbReference type="Proteomes" id="UP000724874">
    <property type="component" value="Unassembled WGS sequence"/>
</dbReference>
<evidence type="ECO:0000313" key="3">
    <source>
        <dbReference type="EMBL" id="KAF8882621.1"/>
    </source>
</evidence>
<accession>A0A9P5NB45</accession>
<organism evidence="2 4">
    <name type="scientific">Gymnopilus junonius</name>
    <name type="common">Spectacular rustgill mushroom</name>
    <name type="synonym">Gymnopilus spectabilis subsp. junonius</name>
    <dbReference type="NCBI Taxonomy" id="109634"/>
    <lineage>
        <taxon>Eukaryota</taxon>
        <taxon>Fungi</taxon>
        <taxon>Dikarya</taxon>
        <taxon>Basidiomycota</taxon>
        <taxon>Agaricomycotina</taxon>
        <taxon>Agaricomycetes</taxon>
        <taxon>Agaricomycetidae</taxon>
        <taxon>Agaricales</taxon>
        <taxon>Agaricineae</taxon>
        <taxon>Hymenogastraceae</taxon>
        <taxon>Gymnopilus</taxon>
    </lineage>
</organism>
<comment type="caution">
    <text evidence="2">The sequence shown here is derived from an EMBL/GenBank/DDBJ whole genome shotgun (WGS) entry which is preliminary data.</text>
</comment>
<feature type="region of interest" description="Disordered" evidence="1">
    <location>
        <begin position="22"/>
        <end position="59"/>
    </location>
</feature>